<feature type="chain" id="PRO_5002774649" description="DUF4142 domain-containing protein" evidence="2">
    <location>
        <begin position="29"/>
        <end position="200"/>
    </location>
</feature>
<dbReference type="Proteomes" id="UP000007013">
    <property type="component" value="Chromosome"/>
</dbReference>
<gene>
    <name evidence="4" type="ordered locus">Oter_0040</name>
</gene>
<evidence type="ECO:0000256" key="1">
    <source>
        <dbReference type="SAM" id="MobiDB-lite"/>
    </source>
</evidence>
<dbReference type="AlphaFoldDB" id="B1ZWK7"/>
<feature type="compositionally biased region" description="Low complexity" evidence="1">
    <location>
        <begin position="34"/>
        <end position="50"/>
    </location>
</feature>
<feature type="domain" description="DUF4142" evidence="3">
    <location>
        <begin position="65"/>
        <end position="194"/>
    </location>
</feature>
<organism evidence="4 5">
    <name type="scientific">Opitutus terrae (strain DSM 11246 / JCM 15787 / PB90-1)</name>
    <dbReference type="NCBI Taxonomy" id="452637"/>
    <lineage>
        <taxon>Bacteria</taxon>
        <taxon>Pseudomonadati</taxon>
        <taxon>Verrucomicrobiota</taxon>
        <taxon>Opitutia</taxon>
        <taxon>Opitutales</taxon>
        <taxon>Opitutaceae</taxon>
        <taxon>Opitutus</taxon>
    </lineage>
</organism>
<dbReference type="Gene3D" id="1.20.1260.10">
    <property type="match status" value="1"/>
</dbReference>
<evidence type="ECO:0000313" key="4">
    <source>
        <dbReference type="EMBL" id="ACB73331.1"/>
    </source>
</evidence>
<sequence length="200" mass="21705">MKTYQTPIRHALCAASLLAFTAATPVFAADTSRASSADKTTPTASASATAGERSMSGSLQLSRGDRRFVDKLAKLGMEEVALSKLATTQAARPDIRNFAQELVAAHEKVNAELSKLASSKGLMLPTDETNLAKWSKKSAKDFDEDYLEKMIDAHEDSIDLLSSHAEKSDDAELASFARMHLPAMQEHLQTAKNLKHKSVK</sequence>
<dbReference type="RefSeq" id="WP_012372869.1">
    <property type="nucleotide sequence ID" value="NC_010571.1"/>
</dbReference>
<dbReference type="PANTHER" id="PTHR38593:SF1">
    <property type="entry name" value="BLR2558 PROTEIN"/>
    <property type="match status" value="1"/>
</dbReference>
<evidence type="ECO:0000313" key="5">
    <source>
        <dbReference type="Proteomes" id="UP000007013"/>
    </source>
</evidence>
<dbReference type="PANTHER" id="PTHR38593">
    <property type="entry name" value="BLR2558 PROTEIN"/>
    <property type="match status" value="1"/>
</dbReference>
<dbReference type="InterPro" id="IPR025419">
    <property type="entry name" value="DUF4142"/>
</dbReference>
<reference evidence="4 5" key="1">
    <citation type="journal article" date="2011" name="J. Bacteriol.">
        <title>Genome sequence of the verrucomicrobium Opitutus terrae PB90-1, an abundant inhabitant of rice paddy soil ecosystems.</title>
        <authorList>
            <person name="van Passel M.W."/>
            <person name="Kant R."/>
            <person name="Palva A."/>
            <person name="Copeland A."/>
            <person name="Lucas S."/>
            <person name="Lapidus A."/>
            <person name="Glavina del Rio T."/>
            <person name="Pitluck S."/>
            <person name="Goltsman E."/>
            <person name="Clum A."/>
            <person name="Sun H."/>
            <person name="Schmutz J."/>
            <person name="Larimer F.W."/>
            <person name="Land M.L."/>
            <person name="Hauser L."/>
            <person name="Kyrpides N."/>
            <person name="Mikhailova N."/>
            <person name="Richardson P.P."/>
            <person name="Janssen P.H."/>
            <person name="de Vos W.M."/>
            <person name="Smidt H."/>
        </authorList>
    </citation>
    <scope>NUCLEOTIDE SEQUENCE [LARGE SCALE GENOMIC DNA]</scope>
    <source>
        <strain evidence="5">DSM 11246 / JCM 15787 / PB90-1</strain>
    </source>
</reference>
<evidence type="ECO:0000259" key="3">
    <source>
        <dbReference type="Pfam" id="PF13628"/>
    </source>
</evidence>
<accession>B1ZWK7</accession>
<dbReference type="InterPro" id="IPR012347">
    <property type="entry name" value="Ferritin-like"/>
</dbReference>
<dbReference type="EMBL" id="CP001032">
    <property type="protein sequence ID" value="ACB73331.1"/>
    <property type="molecule type" value="Genomic_DNA"/>
</dbReference>
<dbReference type="OrthoDB" id="191115at2"/>
<dbReference type="STRING" id="452637.Oter_0040"/>
<dbReference type="eggNOG" id="COG3652">
    <property type="taxonomic scope" value="Bacteria"/>
</dbReference>
<proteinExistence type="predicted"/>
<dbReference type="Pfam" id="PF13628">
    <property type="entry name" value="DUF4142"/>
    <property type="match status" value="1"/>
</dbReference>
<dbReference type="HOGENOM" id="CLU_079636_1_0_0"/>
<feature type="signal peptide" evidence="2">
    <location>
        <begin position="1"/>
        <end position="28"/>
    </location>
</feature>
<dbReference type="KEGG" id="ote:Oter_0040"/>
<keyword evidence="5" id="KW-1185">Reference proteome</keyword>
<keyword evidence="2" id="KW-0732">Signal</keyword>
<name>B1ZWK7_OPITP</name>
<feature type="region of interest" description="Disordered" evidence="1">
    <location>
        <begin position="31"/>
        <end position="57"/>
    </location>
</feature>
<evidence type="ECO:0000256" key="2">
    <source>
        <dbReference type="SAM" id="SignalP"/>
    </source>
</evidence>
<protein>
    <recommendedName>
        <fullName evidence="3">DUF4142 domain-containing protein</fullName>
    </recommendedName>
</protein>